<dbReference type="InterPro" id="IPR052747">
    <property type="entry name" value="TA_system_RelE_toxin"/>
</dbReference>
<dbReference type="InterPro" id="IPR035093">
    <property type="entry name" value="RelE/ParE_toxin_dom_sf"/>
</dbReference>
<evidence type="ECO:0000313" key="1">
    <source>
        <dbReference type="EMBL" id="SEN68342.1"/>
    </source>
</evidence>
<reference evidence="1 2" key="1">
    <citation type="submission" date="2016-10" db="EMBL/GenBank/DDBJ databases">
        <authorList>
            <person name="de Groot N.N."/>
        </authorList>
    </citation>
    <scope>NUCLEOTIDE SEQUENCE [LARGE SCALE GENOMIC DNA]</scope>
    <source>
        <strain evidence="1 2">Nm22</strain>
    </source>
</reference>
<sequence>MIRSQAKKKLQSLPRPERFRVAEKIVQLGCNPDDETLDIKKIEGKPYFRLRVGNWHVIFDRQDAVKIIAVEKIKPRGDAYK</sequence>
<accession>A0A1H8IJ61</accession>
<dbReference type="AlphaFoldDB" id="A0A1H8IJ61"/>
<dbReference type="SUPFAM" id="SSF143011">
    <property type="entry name" value="RelE-like"/>
    <property type="match status" value="1"/>
</dbReference>
<gene>
    <name evidence="1" type="ORF">SAMN05216325_13321</name>
</gene>
<name>A0A1H8IJ61_9PROT</name>
<organism evidence="1 2">
    <name type="scientific">Nitrosomonas marina</name>
    <dbReference type="NCBI Taxonomy" id="917"/>
    <lineage>
        <taxon>Bacteria</taxon>
        <taxon>Pseudomonadati</taxon>
        <taxon>Pseudomonadota</taxon>
        <taxon>Betaproteobacteria</taxon>
        <taxon>Nitrosomonadales</taxon>
        <taxon>Nitrosomonadaceae</taxon>
        <taxon>Nitrosomonas</taxon>
    </lineage>
</organism>
<dbReference type="PANTHER" id="PTHR38813">
    <property type="match status" value="1"/>
</dbReference>
<protein>
    <submittedName>
        <fullName evidence="1">mRNA interferase RelE/StbE</fullName>
    </submittedName>
</protein>
<dbReference type="PANTHER" id="PTHR38813:SF1">
    <property type="entry name" value="TOXIN RELE1-RELATED"/>
    <property type="match status" value="1"/>
</dbReference>
<dbReference type="Proteomes" id="UP000199459">
    <property type="component" value="Unassembled WGS sequence"/>
</dbReference>
<dbReference type="RefSeq" id="WP_090634636.1">
    <property type="nucleotide sequence ID" value="NZ_FOCP01000033.1"/>
</dbReference>
<proteinExistence type="predicted"/>
<dbReference type="EMBL" id="FOCP01000033">
    <property type="protein sequence ID" value="SEN68342.1"/>
    <property type="molecule type" value="Genomic_DNA"/>
</dbReference>
<dbReference type="OrthoDB" id="5570653at2"/>
<dbReference type="Gene3D" id="3.30.2310.20">
    <property type="entry name" value="RelE-like"/>
    <property type="match status" value="1"/>
</dbReference>
<evidence type="ECO:0000313" key="2">
    <source>
        <dbReference type="Proteomes" id="UP000199459"/>
    </source>
</evidence>